<feature type="transmembrane region" description="Helical" evidence="1">
    <location>
        <begin position="126"/>
        <end position="143"/>
    </location>
</feature>
<keyword evidence="1" id="KW-0472">Membrane</keyword>
<dbReference type="EMBL" id="BMIS01000011">
    <property type="protein sequence ID" value="GGE74644.1"/>
    <property type="molecule type" value="Genomic_DNA"/>
</dbReference>
<sequence>MIETLPALSDSLTTLTAVTPEETLVDDTWVGSMRDWADGLGPAVQWLGVIAIGAIPFLEAYAGALVGVLIDMPFALAVLLGVIGNFLCVAALVFAAHGTRTAVTARKEPKQMSERQLKRREKAKRNFDRFGVPGVSLLGPLALPSQFTAPLMVSFGANRNAVLIWMFVSIVVWAVIGAFLGIAIINLAAQ</sequence>
<reference evidence="2" key="1">
    <citation type="journal article" date="2014" name="Int. J. Syst. Evol. Microbiol.">
        <title>Complete genome sequence of Corynebacterium casei LMG S-19264T (=DSM 44701T), isolated from a smear-ripened cheese.</title>
        <authorList>
            <consortium name="US DOE Joint Genome Institute (JGI-PGF)"/>
            <person name="Walter F."/>
            <person name="Albersmeier A."/>
            <person name="Kalinowski J."/>
            <person name="Ruckert C."/>
        </authorList>
    </citation>
    <scope>NUCLEOTIDE SEQUENCE</scope>
    <source>
        <strain evidence="2">CGMCC 1.15388</strain>
    </source>
</reference>
<proteinExistence type="predicted"/>
<evidence type="ECO:0000256" key="1">
    <source>
        <dbReference type="SAM" id="Phobius"/>
    </source>
</evidence>
<organism evidence="2 3">
    <name type="scientific">Nesterenkonia cremea</name>
    <dbReference type="NCBI Taxonomy" id="1882340"/>
    <lineage>
        <taxon>Bacteria</taxon>
        <taxon>Bacillati</taxon>
        <taxon>Actinomycetota</taxon>
        <taxon>Actinomycetes</taxon>
        <taxon>Micrococcales</taxon>
        <taxon>Micrococcaceae</taxon>
        <taxon>Nesterenkonia</taxon>
    </lineage>
</organism>
<dbReference type="AlphaFoldDB" id="A0A917EQA1"/>
<feature type="transmembrane region" description="Helical" evidence="1">
    <location>
        <begin position="163"/>
        <end position="189"/>
    </location>
</feature>
<feature type="transmembrane region" description="Helical" evidence="1">
    <location>
        <begin position="43"/>
        <end position="70"/>
    </location>
</feature>
<comment type="caution">
    <text evidence="2">The sequence shown here is derived from an EMBL/GenBank/DDBJ whole genome shotgun (WGS) entry which is preliminary data.</text>
</comment>
<keyword evidence="1" id="KW-0812">Transmembrane</keyword>
<gene>
    <name evidence="2" type="ORF">GCM10011401_22380</name>
</gene>
<dbReference type="Pfam" id="PF06695">
    <property type="entry name" value="Sm_multidrug_ex"/>
    <property type="match status" value="1"/>
</dbReference>
<evidence type="ECO:0008006" key="4">
    <source>
        <dbReference type="Google" id="ProtNLM"/>
    </source>
</evidence>
<name>A0A917EQA1_9MICC</name>
<keyword evidence="3" id="KW-1185">Reference proteome</keyword>
<dbReference type="Proteomes" id="UP000633136">
    <property type="component" value="Unassembled WGS sequence"/>
</dbReference>
<protein>
    <recommendedName>
        <fullName evidence="4">Small multi-drug export protein</fullName>
    </recommendedName>
</protein>
<reference evidence="2" key="2">
    <citation type="submission" date="2020-09" db="EMBL/GenBank/DDBJ databases">
        <authorList>
            <person name="Sun Q."/>
            <person name="Zhou Y."/>
        </authorList>
    </citation>
    <scope>NUCLEOTIDE SEQUENCE</scope>
    <source>
        <strain evidence="2">CGMCC 1.15388</strain>
    </source>
</reference>
<dbReference type="RefSeq" id="WP_229658981.1">
    <property type="nucleotide sequence ID" value="NZ_BMIS01000011.1"/>
</dbReference>
<feature type="transmembrane region" description="Helical" evidence="1">
    <location>
        <begin position="76"/>
        <end position="105"/>
    </location>
</feature>
<dbReference type="InterPro" id="IPR009577">
    <property type="entry name" value="Sm_multidrug_ex"/>
</dbReference>
<accession>A0A917EQA1</accession>
<keyword evidence="1" id="KW-1133">Transmembrane helix</keyword>
<evidence type="ECO:0000313" key="2">
    <source>
        <dbReference type="EMBL" id="GGE74644.1"/>
    </source>
</evidence>
<evidence type="ECO:0000313" key="3">
    <source>
        <dbReference type="Proteomes" id="UP000633136"/>
    </source>
</evidence>